<accession>A0ABS2PIY3</accession>
<dbReference type="RefSeq" id="WP_275581901.1">
    <property type="nucleotide sequence ID" value="NZ_JAFBEC010000017.1"/>
</dbReference>
<keyword evidence="1" id="KW-0689">Ribosomal protein</keyword>
<name>A0ABS2PIY3_9BACL</name>
<reference evidence="1 2" key="1">
    <citation type="submission" date="2021-01" db="EMBL/GenBank/DDBJ databases">
        <title>Genomic Encyclopedia of Type Strains, Phase IV (KMG-IV): sequencing the most valuable type-strain genomes for metagenomic binning, comparative biology and taxonomic classification.</title>
        <authorList>
            <person name="Goeker M."/>
        </authorList>
    </citation>
    <scope>NUCLEOTIDE SEQUENCE [LARGE SCALE GENOMIC DNA]</scope>
    <source>
        <strain evidence="1 2">DSM 25540</strain>
    </source>
</reference>
<dbReference type="GO" id="GO:0005840">
    <property type="term" value="C:ribosome"/>
    <property type="evidence" value="ECO:0007669"/>
    <property type="project" value="UniProtKB-KW"/>
</dbReference>
<proteinExistence type="predicted"/>
<gene>
    <name evidence="1" type="ORF">JOD17_003909</name>
</gene>
<dbReference type="Proteomes" id="UP000741863">
    <property type="component" value="Unassembled WGS sequence"/>
</dbReference>
<dbReference type="EMBL" id="JAFBEC010000017">
    <property type="protein sequence ID" value="MBM7634783.1"/>
    <property type="molecule type" value="Genomic_DNA"/>
</dbReference>
<keyword evidence="2" id="KW-1185">Reference proteome</keyword>
<organism evidence="1 2">
    <name type="scientific">Geomicrobium sediminis</name>
    <dbReference type="NCBI Taxonomy" id="1347788"/>
    <lineage>
        <taxon>Bacteria</taxon>
        <taxon>Bacillati</taxon>
        <taxon>Bacillota</taxon>
        <taxon>Bacilli</taxon>
        <taxon>Bacillales</taxon>
        <taxon>Geomicrobium</taxon>
    </lineage>
</organism>
<comment type="caution">
    <text evidence="1">The sequence shown here is derived from an EMBL/GenBank/DDBJ whole genome shotgun (WGS) entry which is preliminary data.</text>
</comment>
<evidence type="ECO:0000313" key="1">
    <source>
        <dbReference type="EMBL" id="MBM7634783.1"/>
    </source>
</evidence>
<protein>
    <submittedName>
        <fullName evidence="1">Ribosomal protein S14</fullName>
    </submittedName>
</protein>
<evidence type="ECO:0000313" key="2">
    <source>
        <dbReference type="Proteomes" id="UP000741863"/>
    </source>
</evidence>
<sequence>MKKTELLKESNRCQDCGEKLPTKADRFFTQCERCLRHVEHS</sequence>
<keyword evidence="1" id="KW-0687">Ribonucleoprotein</keyword>